<dbReference type="RefSeq" id="WP_076431287.1">
    <property type="nucleotide sequence ID" value="NZ_FTNO01000003.1"/>
</dbReference>
<dbReference type="EMBL" id="FTNO01000003">
    <property type="protein sequence ID" value="SIR69524.1"/>
    <property type="molecule type" value="Genomic_DNA"/>
</dbReference>
<protein>
    <submittedName>
        <fullName evidence="2">Cellulose biosynthesis protein BcsQ</fullName>
    </submittedName>
</protein>
<dbReference type="AlphaFoldDB" id="A0A1N7D1D6"/>
<dbReference type="CDD" id="cd02042">
    <property type="entry name" value="ParAB_family"/>
    <property type="match status" value="1"/>
</dbReference>
<dbReference type="OrthoDB" id="298117at2157"/>
<dbReference type="Proteomes" id="UP000186914">
    <property type="component" value="Unassembled WGS sequence"/>
</dbReference>
<sequence>MIPYTVWSEAGGVGKTTLSLNLAAAHARRGQRVLAIDMDPQEGGLTHHLGAGENRADATVDNLVRHMVERPKGEFADLVVTVDENLDLVPGHNMLGSLEQNLTRAAEMEQSMHDANYRWPKEKQLRRVLSDAGVPSDYDVLIIDPPATVGQHIYNSIYATSNLLIPAELSAKGEQSVEGLRDVVNNIEETLGDIEVGVLGVVPNKVSDTNVQQSVFTSLEEQDLPIAPVSIRERGSMLGEAWQNQVSIFELAESDEFRDLRDYETGTLEKFDELAASISEQFATPEGVA</sequence>
<proteinExistence type="predicted"/>
<evidence type="ECO:0000313" key="2">
    <source>
        <dbReference type="EMBL" id="SIR69524.1"/>
    </source>
</evidence>
<keyword evidence="3" id="KW-1185">Reference proteome</keyword>
<gene>
    <name evidence="2" type="ORF">SAMN05421858_3397</name>
</gene>
<evidence type="ECO:0000313" key="3">
    <source>
        <dbReference type="Proteomes" id="UP000186914"/>
    </source>
</evidence>
<dbReference type="InterPro" id="IPR050678">
    <property type="entry name" value="DNA_Partitioning_ATPase"/>
</dbReference>
<dbReference type="PANTHER" id="PTHR13696:SF99">
    <property type="entry name" value="COBYRINIC ACID AC-DIAMIDE SYNTHASE"/>
    <property type="match status" value="1"/>
</dbReference>
<accession>A0A1N7D1D6</accession>
<dbReference type="PANTHER" id="PTHR13696">
    <property type="entry name" value="P-LOOP CONTAINING NUCLEOSIDE TRIPHOSPHATE HYDROLASE"/>
    <property type="match status" value="1"/>
</dbReference>
<dbReference type="Gene3D" id="3.40.50.300">
    <property type="entry name" value="P-loop containing nucleotide triphosphate hydrolases"/>
    <property type="match status" value="1"/>
</dbReference>
<organism evidence="2 3">
    <name type="scientific">Haladaptatus litoreus</name>
    <dbReference type="NCBI Taxonomy" id="553468"/>
    <lineage>
        <taxon>Archaea</taxon>
        <taxon>Methanobacteriati</taxon>
        <taxon>Methanobacteriota</taxon>
        <taxon>Stenosarchaea group</taxon>
        <taxon>Halobacteria</taxon>
        <taxon>Halobacteriales</taxon>
        <taxon>Haladaptataceae</taxon>
        <taxon>Haladaptatus</taxon>
    </lineage>
</organism>
<evidence type="ECO:0000259" key="1">
    <source>
        <dbReference type="Pfam" id="PF13614"/>
    </source>
</evidence>
<dbReference type="InterPro" id="IPR025669">
    <property type="entry name" value="AAA_dom"/>
</dbReference>
<feature type="domain" description="AAA" evidence="1">
    <location>
        <begin position="8"/>
        <end position="189"/>
    </location>
</feature>
<dbReference type="Pfam" id="PF13614">
    <property type="entry name" value="AAA_31"/>
    <property type="match status" value="1"/>
</dbReference>
<name>A0A1N7D1D6_9EURY</name>
<dbReference type="InterPro" id="IPR027417">
    <property type="entry name" value="P-loop_NTPase"/>
</dbReference>
<reference evidence="3" key="1">
    <citation type="submission" date="2017-01" db="EMBL/GenBank/DDBJ databases">
        <authorList>
            <person name="Varghese N."/>
            <person name="Submissions S."/>
        </authorList>
    </citation>
    <scope>NUCLEOTIDE SEQUENCE [LARGE SCALE GENOMIC DNA]</scope>
    <source>
        <strain evidence="3">CGMCC 1.7737</strain>
    </source>
</reference>
<dbReference type="SUPFAM" id="SSF52540">
    <property type="entry name" value="P-loop containing nucleoside triphosphate hydrolases"/>
    <property type="match status" value="1"/>
</dbReference>